<reference evidence="4 5" key="1">
    <citation type="journal article" date="2019" name="Sci. Rep.">
        <title>A high-quality genome of Eragrostis curvula grass provides insights into Poaceae evolution and supports new strategies to enhance forage quality.</title>
        <authorList>
            <person name="Carballo J."/>
            <person name="Santos B.A.C.M."/>
            <person name="Zappacosta D."/>
            <person name="Garbus I."/>
            <person name="Selva J.P."/>
            <person name="Gallo C.A."/>
            <person name="Diaz A."/>
            <person name="Albertini E."/>
            <person name="Caccamo M."/>
            <person name="Echenique V."/>
        </authorList>
    </citation>
    <scope>NUCLEOTIDE SEQUENCE [LARGE SCALE GENOMIC DNA]</scope>
    <source>
        <strain evidence="5">cv. Victoria</strain>
        <tissue evidence="4">Leaf</tissue>
    </source>
</reference>
<evidence type="ECO:0000256" key="2">
    <source>
        <dbReference type="SAM" id="MobiDB-lite"/>
    </source>
</evidence>
<dbReference type="InterPro" id="IPR021109">
    <property type="entry name" value="Peptidase_aspartic_dom_sf"/>
</dbReference>
<dbReference type="PANTHER" id="PTHR13683:SF632">
    <property type="entry name" value="PEPTIDASE A1 DOMAIN-CONTAINING PROTEIN"/>
    <property type="match status" value="1"/>
</dbReference>
<dbReference type="OrthoDB" id="682182at2759"/>
<comment type="caution">
    <text evidence="4">The sequence shown here is derived from an EMBL/GenBank/DDBJ whole genome shotgun (WGS) entry which is preliminary data.</text>
</comment>
<feature type="non-terminal residue" evidence="4">
    <location>
        <position position="1"/>
    </location>
</feature>
<dbReference type="Proteomes" id="UP000324897">
    <property type="component" value="Chromosome 3"/>
</dbReference>
<protein>
    <recommendedName>
        <fullName evidence="3">Peptidase A1 domain-containing protein</fullName>
    </recommendedName>
</protein>
<dbReference type="Pfam" id="PF14541">
    <property type="entry name" value="TAXi_C"/>
    <property type="match status" value="1"/>
</dbReference>
<evidence type="ECO:0000259" key="3">
    <source>
        <dbReference type="PROSITE" id="PS51767"/>
    </source>
</evidence>
<dbReference type="InterPro" id="IPR032799">
    <property type="entry name" value="TAXi_C"/>
</dbReference>
<dbReference type="EMBL" id="RWGY01000039">
    <property type="protein sequence ID" value="TVU11514.1"/>
    <property type="molecule type" value="Genomic_DNA"/>
</dbReference>
<dbReference type="Pfam" id="PF14543">
    <property type="entry name" value="TAXi_N"/>
    <property type="match status" value="1"/>
</dbReference>
<dbReference type="InterPro" id="IPR033121">
    <property type="entry name" value="PEPTIDASE_A1"/>
</dbReference>
<dbReference type="Gramene" id="TVU11514">
    <property type="protein sequence ID" value="TVU11514"/>
    <property type="gene ID" value="EJB05_45105"/>
</dbReference>
<dbReference type="PROSITE" id="PS51767">
    <property type="entry name" value="PEPTIDASE_A1"/>
    <property type="match status" value="1"/>
</dbReference>
<comment type="similarity">
    <text evidence="1">Belongs to the peptidase A1 family.</text>
</comment>
<keyword evidence="5" id="KW-1185">Reference proteome</keyword>
<dbReference type="InterPro" id="IPR001461">
    <property type="entry name" value="Aspartic_peptidase_A1"/>
</dbReference>
<feature type="domain" description="Peptidase A1" evidence="3">
    <location>
        <begin position="88"/>
        <end position="420"/>
    </location>
</feature>
<dbReference type="SUPFAM" id="SSF50630">
    <property type="entry name" value="Acid proteases"/>
    <property type="match status" value="1"/>
</dbReference>
<sequence length="424" mass="44850">MQSGLSNDRLPVHHRLSPCSPLNGAGQNSNPSPTEVYRRDVRRVRSLFAGPAGEIVSGSAPAPAPAPGGVTVPADGLTVPTEPGVQDYTVDVAFGTPVQPFPMYLETSLGLSLIRCKPCASGESSCGPAFDPSRSDTFFYVPCSSPDCRANCSGSVCPLLPLHLPGLVVQDVLSLRPSAGIIHDFTFGCLYVARPFFQPAAGLLDLSRDCRSVASRLATPGASAFSYCLPLSTSGNGFLTVAAARPEGPVGRVQHAPLVINPVFPSAYFIEVAGMSLGGRDLPIPPDADTAHTTAIDAMTSFTFLKPEVYAPLRDAFRQEMTQYPTTPPMHGLDTCYNFTGLKEVSIPLVRLKFGNGESFLLGGEQTMYAEDPSAFPFTVACLAFAPSPSAYDHYSVIGTLAQTSTEVVYDVSGGKVRFIPDSC</sequence>
<dbReference type="PANTHER" id="PTHR13683">
    <property type="entry name" value="ASPARTYL PROTEASES"/>
    <property type="match status" value="1"/>
</dbReference>
<dbReference type="AlphaFoldDB" id="A0A5J9TJM0"/>
<evidence type="ECO:0000313" key="4">
    <source>
        <dbReference type="EMBL" id="TVU11514.1"/>
    </source>
</evidence>
<proteinExistence type="inferred from homology"/>
<dbReference type="GO" id="GO:0006508">
    <property type="term" value="P:proteolysis"/>
    <property type="evidence" value="ECO:0007669"/>
    <property type="project" value="InterPro"/>
</dbReference>
<dbReference type="Gene3D" id="2.40.70.10">
    <property type="entry name" value="Acid Proteases"/>
    <property type="match status" value="2"/>
</dbReference>
<dbReference type="InterPro" id="IPR032861">
    <property type="entry name" value="TAXi_N"/>
</dbReference>
<feature type="region of interest" description="Disordered" evidence="2">
    <location>
        <begin position="1"/>
        <end position="36"/>
    </location>
</feature>
<organism evidence="4 5">
    <name type="scientific">Eragrostis curvula</name>
    <name type="common">weeping love grass</name>
    <dbReference type="NCBI Taxonomy" id="38414"/>
    <lineage>
        <taxon>Eukaryota</taxon>
        <taxon>Viridiplantae</taxon>
        <taxon>Streptophyta</taxon>
        <taxon>Embryophyta</taxon>
        <taxon>Tracheophyta</taxon>
        <taxon>Spermatophyta</taxon>
        <taxon>Magnoliopsida</taxon>
        <taxon>Liliopsida</taxon>
        <taxon>Poales</taxon>
        <taxon>Poaceae</taxon>
        <taxon>PACMAD clade</taxon>
        <taxon>Chloridoideae</taxon>
        <taxon>Eragrostideae</taxon>
        <taxon>Eragrostidinae</taxon>
        <taxon>Eragrostis</taxon>
    </lineage>
</organism>
<evidence type="ECO:0000313" key="5">
    <source>
        <dbReference type="Proteomes" id="UP000324897"/>
    </source>
</evidence>
<dbReference type="GO" id="GO:0004190">
    <property type="term" value="F:aspartic-type endopeptidase activity"/>
    <property type="evidence" value="ECO:0007669"/>
    <property type="project" value="InterPro"/>
</dbReference>
<evidence type="ECO:0000256" key="1">
    <source>
        <dbReference type="ARBA" id="ARBA00007447"/>
    </source>
</evidence>
<accession>A0A5J9TJM0</accession>
<gene>
    <name evidence="4" type="ORF">EJB05_45105</name>
</gene>
<dbReference type="FunFam" id="2.40.70.10:FF:000049">
    <property type="entry name" value="Aspartyl protease AED1"/>
    <property type="match status" value="1"/>
</dbReference>
<name>A0A5J9TJM0_9POAL</name>